<keyword evidence="1" id="KW-0805">Transcription regulation</keyword>
<dbReference type="Proteomes" id="UP000593735">
    <property type="component" value="Chromosome"/>
</dbReference>
<name>A0A7S7M762_9ACTN</name>
<dbReference type="SUPFAM" id="SSF64288">
    <property type="entry name" value="Chorismate lyase-like"/>
    <property type="match status" value="1"/>
</dbReference>
<protein>
    <submittedName>
        <fullName evidence="5">UTRA domain-containing protein</fullName>
    </submittedName>
</protein>
<dbReference type="InterPro" id="IPR000524">
    <property type="entry name" value="Tscrpt_reg_HTH_GntR"/>
</dbReference>
<dbReference type="AlphaFoldDB" id="A0A7S7M762"/>
<dbReference type="InterPro" id="IPR036388">
    <property type="entry name" value="WH-like_DNA-bd_sf"/>
</dbReference>
<dbReference type="GO" id="GO:0003700">
    <property type="term" value="F:DNA-binding transcription factor activity"/>
    <property type="evidence" value="ECO:0007669"/>
    <property type="project" value="InterPro"/>
</dbReference>
<dbReference type="GO" id="GO:0045892">
    <property type="term" value="P:negative regulation of DNA-templated transcription"/>
    <property type="evidence" value="ECO:0007669"/>
    <property type="project" value="TreeGrafter"/>
</dbReference>
<evidence type="ECO:0000256" key="3">
    <source>
        <dbReference type="ARBA" id="ARBA00023163"/>
    </source>
</evidence>
<keyword evidence="3" id="KW-0804">Transcription</keyword>
<dbReference type="PROSITE" id="PS50949">
    <property type="entry name" value="HTH_GNTR"/>
    <property type="match status" value="1"/>
</dbReference>
<dbReference type="InterPro" id="IPR036390">
    <property type="entry name" value="WH_DNA-bd_sf"/>
</dbReference>
<dbReference type="KEGG" id="tio:INP52_05910"/>
<evidence type="ECO:0000259" key="4">
    <source>
        <dbReference type="PROSITE" id="PS50949"/>
    </source>
</evidence>
<evidence type="ECO:0000313" key="5">
    <source>
        <dbReference type="EMBL" id="QOY59975.1"/>
    </source>
</evidence>
<evidence type="ECO:0000313" key="6">
    <source>
        <dbReference type="Proteomes" id="UP000593735"/>
    </source>
</evidence>
<dbReference type="CDD" id="cd07377">
    <property type="entry name" value="WHTH_GntR"/>
    <property type="match status" value="1"/>
</dbReference>
<organism evidence="5 6">
    <name type="scientific">Thermophilibacter immobilis</name>
    <dbReference type="NCBI Taxonomy" id="2779519"/>
    <lineage>
        <taxon>Bacteria</taxon>
        <taxon>Bacillati</taxon>
        <taxon>Actinomycetota</taxon>
        <taxon>Coriobacteriia</taxon>
        <taxon>Coriobacteriales</taxon>
        <taxon>Atopobiaceae</taxon>
        <taxon>Thermophilibacter</taxon>
    </lineage>
</organism>
<dbReference type="Gene3D" id="1.10.10.10">
    <property type="entry name" value="Winged helix-like DNA-binding domain superfamily/Winged helix DNA-binding domain"/>
    <property type="match status" value="1"/>
</dbReference>
<dbReference type="EMBL" id="CP063767">
    <property type="protein sequence ID" value="QOY59975.1"/>
    <property type="molecule type" value="Genomic_DNA"/>
</dbReference>
<dbReference type="InterPro" id="IPR028978">
    <property type="entry name" value="Chorismate_lyase_/UTRA_dom_sf"/>
</dbReference>
<dbReference type="SUPFAM" id="SSF46785">
    <property type="entry name" value="Winged helix' DNA-binding domain"/>
    <property type="match status" value="1"/>
</dbReference>
<dbReference type="PANTHER" id="PTHR44846:SF12">
    <property type="entry name" value="HTH-TYPE TRANSCRIPTIONAL REGULATOR TRER"/>
    <property type="match status" value="1"/>
</dbReference>
<dbReference type="Pfam" id="PF00392">
    <property type="entry name" value="GntR"/>
    <property type="match status" value="1"/>
</dbReference>
<dbReference type="SMART" id="SM00345">
    <property type="entry name" value="HTH_GNTR"/>
    <property type="match status" value="1"/>
</dbReference>
<proteinExistence type="predicted"/>
<evidence type="ECO:0000256" key="2">
    <source>
        <dbReference type="ARBA" id="ARBA00023125"/>
    </source>
</evidence>
<dbReference type="GO" id="GO:0003677">
    <property type="term" value="F:DNA binding"/>
    <property type="evidence" value="ECO:0007669"/>
    <property type="project" value="UniProtKB-KW"/>
</dbReference>
<dbReference type="Pfam" id="PF07702">
    <property type="entry name" value="UTRA"/>
    <property type="match status" value="1"/>
</dbReference>
<gene>
    <name evidence="5" type="ORF">INP52_05910</name>
</gene>
<dbReference type="PANTHER" id="PTHR44846">
    <property type="entry name" value="MANNOSYL-D-GLYCERATE TRANSPORT/METABOLISM SYSTEM REPRESSOR MNGR-RELATED"/>
    <property type="match status" value="1"/>
</dbReference>
<feature type="domain" description="HTH gntR-type" evidence="4">
    <location>
        <begin position="2"/>
        <end position="70"/>
    </location>
</feature>
<dbReference type="RefSeq" id="WP_194369944.1">
    <property type="nucleotide sequence ID" value="NZ_CP063767.1"/>
</dbReference>
<dbReference type="Gene3D" id="3.40.1410.10">
    <property type="entry name" value="Chorismate lyase-like"/>
    <property type="match status" value="1"/>
</dbReference>
<reference evidence="5 6" key="1">
    <citation type="submission" date="2020-10" db="EMBL/GenBank/DDBJ databases">
        <title>Olsenella immobilis sp.nov., isolated from the mud in a fermentation cellar used for the production of Chinese strong-flavoured liquor.</title>
        <authorList>
            <person name="Lu L."/>
        </authorList>
    </citation>
    <scope>NUCLEOTIDE SEQUENCE [LARGE SCALE GENOMIC DNA]</scope>
    <source>
        <strain evidence="5 6">LZLJ-2</strain>
    </source>
</reference>
<evidence type="ECO:0000256" key="1">
    <source>
        <dbReference type="ARBA" id="ARBA00023015"/>
    </source>
</evidence>
<keyword evidence="2" id="KW-0238">DNA-binding</keyword>
<dbReference type="InterPro" id="IPR050679">
    <property type="entry name" value="Bact_HTH_transcr_reg"/>
</dbReference>
<accession>A0A7S7M762</accession>
<dbReference type="InterPro" id="IPR011663">
    <property type="entry name" value="UTRA"/>
</dbReference>
<sequence length="240" mass="26976">MKTRYDAIYHDIRESIENGAFPYQSFLPSESELVLSFACSHNTLRRAIGLLREQGYVQPVHGKGVRVVYQEQGRATFTIGDIESYKEASARAYLDTVTDVVELSPLVATAKLARRTGFEEGCDLTAIERVRVIGGERLILDRNLFRASSVPDLTREIAAASVYDYMEDELGITIAMSKRTITVEHATKHDSVELDLDGFDCLAVMTSQTFDAKGILIEYTESRHRPDHFCFRDTAVRQAV</sequence>
<keyword evidence="6" id="KW-1185">Reference proteome</keyword>
<dbReference type="SMART" id="SM00866">
    <property type="entry name" value="UTRA"/>
    <property type="match status" value="1"/>
</dbReference>